<dbReference type="CDD" id="cd22453">
    <property type="entry name" value="KH-I_MUG60_like"/>
    <property type="match status" value="1"/>
</dbReference>
<dbReference type="PANTHER" id="PTHR10627">
    <property type="entry name" value="SCP160"/>
    <property type="match status" value="1"/>
</dbReference>
<dbReference type="AlphaFoldDB" id="A0A0G0AHY8"/>
<evidence type="ECO:0000313" key="6">
    <source>
        <dbReference type="Proteomes" id="UP000034112"/>
    </source>
</evidence>
<dbReference type="Pfam" id="PF00013">
    <property type="entry name" value="KH_1"/>
    <property type="match status" value="3"/>
</dbReference>
<dbReference type="InterPro" id="IPR036612">
    <property type="entry name" value="KH_dom_type_1_sf"/>
</dbReference>
<name>A0A0G0AHY8_TRIHA</name>
<evidence type="ECO:0000256" key="1">
    <source>
        <dbReference type="ARBA" id="ARBA00022737"/>
    </source>
</evidence>
<feature type="compositionally biased region" description="Polar residues" evidence="3">
    <location>
        <begin position="955"/>
        <end position="964"/>
    </location>
</feature>
<reference evidence="6" key="1">
    <citation type="journal article" date="2015" name="Genome Announc.">
        <title>Draft whole-genome sequence of the biocontrol agent Trichoderma harzianum T6776.</title>
        <authorList>
            <person name="Baroncelli R."/>
            <person name="Piaggeschi G."/>
            <person name="Fiorini L."/>
            <person name="Bertolini E."/>
            <person name="Zapparata A."/>
            <person name="Pe M.E."/>
            <person name="Sarrocco S."/>
            <person name="Vannacci G."/>
        </authorList>
    </citation>
    <scope>NUCLEOTIDE SEQUENCE [LARGE SCALE GENOMIC DNA]</scope>
    <source>
        <strain evidence="6">T6776</strain>
    </source>
</reference>
<dbReference type="EMBL" id="JOKZ01000073">
    <property type="protein sequence ID" value="KKP04564.1"/>
    <property type="molecule type" value="Genomic_DNA"/>
</dbReference>
<dbReference type="InterPro" id="IPR004088">
    <property type="entry name" value="KH_dom_type_1"/>
</dbReference>
<dbReference type="Pfam" id="PF24563">
    <property type="entry name" value="KH_Mug60-KHD4"/>
    <property type="match status" value="1"/>
</dbReference>
<dbReference type="GO" id="GO:0005737">
    <property type="term" value="C:cytoplasm"/>
    <property type="evidence" value="ECO:0007669"/>
    <property type="project" value="TreeGrafter"/>
</dbReference>
<accession>A0A0G0AHY8</accession>
<comment type="caution">
    <text evidence="5">The sequence shown here is derived from an EMBL/GenBank/DDBJ whole genome shotgun (WGS) entry which is preliminary data.</text>
</comment>
<protein>
    <recommendedName>
        <fullName evidence="4">K Homology domain-containing protein</fullName>
    </recommendedName>
</protein>
<feature type="domain" description="K Homology" evidence="4">
    <location>
        <begin position="482"/>
        <end position="551"/>
    </location>
</feature>
<dbReference type="Gene3D" id="3.30.1370.10">
    <property type="entry name" value="K Homology domain, type 1"/>
    <property type="match status" value="3"/>
</dbReference>
<evidence type="ECO:0000256" key="2">
    <source>
        <dbReference type="PROSITE-ProRule" id="PRU00117"/>
    </source>
</evidence>
<dbReference type="SMART" id="SM00322">
    <property type="entry name" value="KH"/>
    <property type="match status" value="4"/>
</dbReference>
<keyword evidence="2" id="KW-0694">RNA-binding</keyword>
<dbReference type="PANTHER" id="PTHR10627:SF76">
    <property type="entry name" value="KH DOMAIN-CONTAINING PROTEIN YLL032C"/>
    <property type="match status" value="1"/>
</dbReference>
<dbReference type="Proteomes" id="UP000034112">
    <property type="component" value="Unassembled WGS sequence"/>
</dbReference>
<dbReference type="OMA" id="MCFEMHG"/>
<evidence type="ECO:0000313" key="5">
    <source>
        <dbReference type="EMBL" id="KKP04564.1"/>
    </source>
</evidence>
<feature type="domain" description="K Homology" evidence="4">
    <location>
        <begin position="552"/>
        <end position="632"/>
    </location>
</feature>
<dbReference type="OrthoDB" id="271862at2759"/>
<proteinExistence type="predicted"/>
<feature type="region of interest" description="Disordered" evidence="3">
    <location>
        <begin position="947"/>
        <end position="974"/>
    </location>
</feature>
<dbReference type="InterPro" id="IPR056553">
    <property type="entry name" value="KH_Mug60-KHD4"/>
</dbReference>
<keyword evidence="1" id="KW-0677">Repeat</keyword>
<evidence type="ECO:0000259" key="4">
    <source>
        <dbReference type="SMART" id="SM00322"/>
    </source>
</evidence>
<evidence type="ECO:0000256" key="3">
    <source>
        <dbReference type="SAM" id="MobiDB-lite"/>
    </source>
</evidence>
<dbReference type="SUPFAM" id="SSF54791">
    <property type="entry name" value="Eukaryotic type KH-domain (KH-domain type I)"/>
    <property type="match status" value="3"/>
</dbReference>
<gene>
    <name evidence="5" type="ORF">THAR02_03324</name>
</gene>
<sequence>MNKLANMRHWSERMSPNFGMGRPSVPMNSLSKNVSQPGLPLTSPAPDATIHYSFNVPFASDLVGPNTEDILHATNDAVLRWTHPEDAPDDVHVYELRAHAQNLANLHKLCKDLSTGPLPIEAQVVTTTPNNGKDQQITTICLTGSPELVNKSRETILNEIPISMRCTTIDIEGSLVCDLSAGVLKKPVLETLDSISAYCGVDIFLLGPKLTPMVDGMLGDSEMRMDQRWRVAIYGDILSSEHAKARVLIQIDSWLGRMVDVARIELSLHQLVCGRHRKNIKMIESSTGTAIYFPPMFSQMYRYCPQGANRRDPAEIYITGESPQAIEMAKQKLHETVSRIRLFVKDVTIPAAKLDNILLGRLDKVRKILEANGTYIMLPPLACQRTTVRVHGSEGLPVERTVRELMSLAGQFYGAGWYVQQPDARNIPSPAEINDMLADICAHSDAEVSFDKASFTVTGADDSVKSALAVISELKLATQSQYQIRVKIELANEHKEFVSGKKNGKINKIMGQSNVQIIFDGFNEYNFNIDVMAATYDSMKQGLTLVEQEMPASISFHVPDQYHKRIIGIGGQHIQRIMKKHSVFVKFSNAMDRGGMGREDDDIKVDNVICRTPARNAQNLDAVKNEILEMVDRADSEYTSQIVSVDRLYHRELIARLSEIDELEQKYNCKINFPSTEQASDEVTVTGPQWQVPHCVDEFLGMVPDKHELVLARSPKLVKFLESPEFAHDLVPKLKSQYEVEVTVHQNPDETTEDGAPTATLVWGFTRNNAGGLRDAIDFLLAQFATANVEANIVKGSIPRPKSDSFEDTLQYFDSKLLQHAPASAASDSPIKNAFNADIARERSSILDRLRKPGSMTSISSFLDRRKNSSHSAAGSFFKGSANVSKSSLISIESTRSFNADRNPWNDSGVNLADDENPWARPISNHHFESKLTIPLPKDIIATRHTTRASGDSGRPSTSHSMNSGYPAPIGPFR</sequence>
<dbReference type="PROSITE" id="PS50084">
    <property type="entry name" value="KH_TYPE_1"/>
    <property type="match status" value="2"/>
</dbReference>
<dbReference type="InterPro" id="IPR004087">
    <property type="entry name" value="KH_dom"/>
</dbReference>
<feature type="domain" description="K Homology" evidence="4">
    <location>
        <begin position="637"/>
        <end position="704"/>
    </location>
</feature>
<dbReference type="CDD" id="cd00105">
    <property type="entry name" value="KH-I"/>
    <property type="match status" value="1"/>
</dbReference>
<feature type="domain" description="K Homology" evidence="4">
    <location>
        <begin position="256"/>
        <end position="338"/>
    </location>
</feature>
<organism evidence="5 6">
    <name type="scientific">Trichoderma harzianum</name>
    <name type="common">Hypocrea lixii</name>
    <dbReference type="NCBI Taxonomy" id="5544"/>
    <lineage>
        <taxon>Eukaryota</taxon>
        <taxon>Fungi</taxon>
        <taxon>Dikarya</taxon>
        <taxon>Ascomycota</taxon>
        <taxon>Pezizomycotina</taxon>
        <taxon>Sordariomycetes</taxon>
        <taxon>Hypocreomycetidae</taxon>
        <taxon>Hypocreales</taxon>
        <taxon>Hypocreaceae</taxon>
        <taxon>Trichoderma</taxon>
    </lineage>
</organism>
<dbReference type="GO" id="GO:0003729">
    <property type="term" value="F:mRNA binding"/>
    <property type="evidence" value="ECO:0007669"/>
    <property type="project" value="TreeGrafter"/>
</dbReference>